<dbReference type="EMBL" id="JAAOIW010000006">
    <property type="protein sequence ID" value="NHN31907.1"/>
    <property type="molecule type" value="Genomic_DNA"/>
</dbReference>
<keyword evidence="2" id="KW-0238">DNA-binding</keyword>
<keyword evidence="3" id="KW-0804">Transcription</keyword>
<evidence type="ECO:0000256" key="2">
    <source>
        <dbReference type="ARBA" id="ARBA00023125"/>
    </source>
</evidence>
<reference evidence="5" key="1">
    <citation type="submission" date="2020-03" db="EMBL/GenBank/DDBJ databases">
        <title>Draft sequencing of Paenibacilllus sp. S3N08.</title>
        <authorList>
            <person name="Kim D.-U."/>
        </authorList>
    </citation>
    <scope>NUCLEOTIDE SEQUENCE</scope>
    <source>
        <strain evidence="5">S3N08</strain>
    </source>
</reference>
<keyword evidence="1" id="KW-0805">Transcription regulation</keyword>
<dbReference type="Proteomes" id="UP001165962">
    <property type="component" value="Unassembled WGS sequence"/>
</dbReference>
<dbReference type="PROSITE" id="PS01124">
    <property type="entry name" value="HTH_ARAC_FAMILY_2"/>
    <property type="match status" value="1"/>
</dbReference>
<dbReference type="InterPro" id="IPR020449">
    <property type="entry name" value="Tscrpt_reg_AraC-type_HTH"/>
</dbReference>
<protein>
    <submittedName>
        <fullName evidence="5">Helix-turn-helix transcriptional regulator</fullName>
    </submittedName>
</protein>
<dbReference type="PRINTS" id="PR00032">
    <property type="entry name" value="HTHARAC"/>
</dbReference>
<accession>A0ABX0J6Z3</accession>
<keyword evidence="6" id="KW-1185">Reference proteome</keyword>
<dbReference type="InterPro" id="IPR018060">
    <property type="entry name" value="HTH_AraC"/>
</dbReference>
<comment type="caution">
    <text evidence="5">The sequence shown here is derived from an EMBL/GenBank/DDBJ whole genome shotgun (WGS) entry which is preliminary data.</text>
</comment>
<gene>
    <name evidence="5" type="ORF">G9U52_18890</name>
</gene>
<dbReference type="SMART" id="SM00342">
    <property type="entry name" value="HTH_ARAC"/>
    <property type="match status" value="1"/>
</dbReference>
<sequence>MAAKVHLSPNYLATLFKKEAGTTLNDYVTRTRIYHAKRLLSESNLLIQEIAEKVGYKDVKYFTKLFKKEVGDSPRAYRDQ</sequence>
<dbReference type="InterPro" id="IPR009057">
    <property type="entry name" value="Homeodomain-like_sf"/>
</dbReference>
<dbReference type="PANTHER" id="PTHR43280">
    <property type="entry name" value="ARAC-FAMILY TRANSCRIPTIONAL REGULATOR"/>
    <property type="match status" value="1"/>
</dbReference>
<evidence type="ECO:0000259" key="4">
    <source>
        <dbReference type="PROSITE" id="PS01124"/>
    </source>
</evidence>
<dbReference type="SUPFAM" id="SSF46689">
    <property type="entry name" value="Homeodomain-like"/>
    <property type="match status" value="1"/>
</dbReference>
<proteinExistence type="predicted"/>
<evidence type="ECO:0000313" key="5">
    <source>
        <dbReference type="EMBL" id="NHN31907.1"/>
    </source>
</evidence>
<evidence type="ECO:0000256" key="1">
    <source>
        <dbReference type="ARBA" id="ARBA00023015"/>
    </source>
</evidence>
<feature type="domain" description="HTH araC/xylS-type" evidence="4">
    <location>
        <begin position="1"/>
        <end position="80"/>
    </location>
</feature>
<dbReference type="PANTHER" id="PTHR43280:SF10">
    <property type="entry name" value="REGULATORY PROTEIN POCR"/>
    <property type="match status" value="1"/>
</dbReference>
<dbReference type="Pfam" id="PF12833">
    <property type="entry name" value="HTH_18"/>
    <property type="match status" value="1"/>
</dbReference>
<dbReference type="PROSITE" id="PS00041">
    <property type="entry name" value="HTH_ARAC_FAMILY_1"/>
    <property type="match status" value="1"/>
</dbReference>
<dbReference type="InterPro" id="IPR018062">
    <property type="entry name" value="HTH_AraC-typ_CS"/>
</dbReference>
<name>A0ABX0J6Z3_9BACL</name>
<evidence type="ECO:0000313" key="6">
    <source>
        <dbReference type="Proteomes" id="UP001165962"/>
    </source>
</evidence>
<evidence type="ECO:0000256" key="3">
    <source>
        <dbReference type="ARBA" id="ARBA00023163"/>
    </source>
</evidence>
<organism evidence="5 6">
    <name type="scientific">Paenibacillus agricola</name>
    <dbReference type="NCBI Taxonomy" id="2716264"/>
    <lineage>
        <taxon>Bacteria</taxon>
        <taxon>Bacillati</taxon>
        <taxon>Bacillota</taxon>
        <taxon>Bacilli</taxon>
        <taxon>Bacillales</taxon>
        <taxon>Paenibacillaceae</taxon>
        <taxon>Paenibacillus</taxon>
    </lineage>
</organism>
<dbReference type="Gene3D" id="1.10.10.60">
    <property type="entry name" value="Homeodomain-like"/>
    <property type="match status" value="2"/>
</dbReference>